<gene>
    <name evidence="3" type="ORF">EWH70_24010</name>
</gene>
<dbReference type="PRINTS" id="PR00412">
    <property type="entry name" value="EPOXHYDRLASE"/>
</dbReference>
<reference evidence="3 4" key="1">
    <citation type="submission" date="2019-02" db="EMBL/GenBank/DDBJ databases">
        <title>Draft genome sequence of Amycolatopsis sp. 8-3EHSu isolated from roots of Suaeda maritima.</title>
        <authorList>
            <person name="Duangmal K."/>
            <person name="Chantavorakit T."/>
        </authorList>
    </citation>
    <scope>NUCLEOTIDE SEQUENCE [LARGE SCALE GENOMIC DNA]</scope>
    <source>
        <strain evidence="3 4">8-3EHSu</strain>
    </source>
</reference>
<evidence type="ECO:0000313" key="4">
    <source>
        <dbReference type="Proteomes" id="UP000292003"/>
    </source>
</evidence>
<dbReference type="PANTHER" id="PTHR43329">
    <property type="entry name" value="EPOXIDE HYDROLASE"/>
    <property type="match status" value="1"/>
</dbReference>
<dbReference type="InterPro" id="IPR000073">
    <property type="entry name" value="AB_hydrolase_1"/>
</dbReference>
<accession>A0A4V2ELG1</accession>
<dbReference type="Pfam" id="PF00561">
    <property type="entry name" value="Abhydrolase_1"/>
    <property type="match status" value="1"/>
</dbReference>
<evidence type="ECO:0000313" key="3">
    <source>
        <dbReference type="EMBL" id="RZQ61445.1"/>
    </source>
</evidence>
<dbReference type="GO" id="GO:0016787">
    <property type="term" value="F:hydrolase activity"/>
    <property type="evidence" value="ECO:0007669"/>
    <property type="project" value="UniProtKB-KW"/>
</dbReference>
<keyword evidence="4" id="KW-1185">Reference proteome</keyword>
<evidence type="ECO:0000259" key="2">
    <source>
        <dbReference type="Pfam" id="PF00561"/>
    </source>
</evidence>
<sequence length="276" mass="29942">MSPTTIRLGELTFDVADSGPADSPVVLLLHGFPQSRHCWDEVAGQLNAHGYRTVAPDQRGYSPGARPPAVSGYAIPELVADVIGLLDAIGVDTAHIVGHDWGAIVAWYTAVHHPERTRTLTALSVPHPAAFAWARDHDPDQRRRSAYIDLFRREGAAEDLFFGEQGGLRRLFVPPLTEAQAAPHLALLSTRPALTAALNWYRALDSGFGDLGPSAVPTTYLWSTDDPALGRAGALRCERHVTGPYRFVRLDGISHWIPEQAPAAVTREILTRAATA</sequence>
<protein>
    <submittedName>
        <fullName evidence="3">Alpha/beta hydrolase</fullName>
    </submittedName>
</protein>
<dbReference type="InterPro" id="IPR000639">
    <property type="entry name" value="Epox_hydrolase-like"/>
</dbReference>
<dbReference type="InterPro" id="IPR029058">
    <property type="entry name" value="AB_hydrolase_fold"/>
</dbReference>
<dbReference type="OrthoDB" id="2987348at2"/>
<dbReference type="SUPFAM" id="SSF53474">
    <property type="entry name" value="alpha/beta-Hydrolases"/>
    <property type="match status" value="1"/>
</dbReference>
<name>A0A4V2ELG1_9PSEU</name>
<dbReference type="Proteomes" id="UP000292003">
    <property type="component" value="Unassembled WGS sequence"/>
</dbReference>
<dbReference type="Gene3D" id="3.40.50.1820">
    <property type="entry name" value="alpha/beta hydrolase"/>
    <property type="match status" value="1"/>
</dbReference>
<dbReference type="EMBL" id="SFCC01000012">
    <property type="protein sequence ID" value="RZQ61445.1"/>
    <property type="molecule type" value="Genomic_DNA"/>
</dbReference>
<organism evidence="3 4">
    <name type="scientific">Amycolatopsis suaedae</name>
    <dbReference type="NCBI Taxonomy" id="2510978"/>
    <lineage>
        <taxon>Bacteria</taxon>
        <taxon>Bacillati</taxon>
        <taxon>Actinomycetota</taxon>
        <taxon>Actinomycetes</taxon>
        <taxon>Pseudonocardiales</taxon>
        <taxon>Pseudonocardiaceae</taxon>
        <taxon>Amycolatopsis</taxon>
    </lineage>
</organism>
<keyword evidence="1 3" id="KW-0378">Hydrolase</keyword>
<comment type="caution">
    <text evidence="3">The sequence shown here is derived from an EMBL/GenBank/DDBJ whole genome shotgun (WGS) entry which is preliminary data.</text>
</comment>
<dbReference type="RefSeq" id="WP_130477748.1">
    <property type="nucleotide sequence ID" value="NZ_SFCC01000012.1"/>
</dbReference>
<proteinExistence type="predicted"/>
<evidence type="ECO:0000256" key="1">
    <source>
        <dbReference type="ARBA" id="ARBA00022801"/>
    </source>
</evidence>
<feature type="domain" description="AB hydrolase-1" evidence="2">
    <location>
        <begin position="24"/>
        <end position="261"/>
    </location>
</feature>
<dbReference type="AlphaFoldDB" id="A0A4V2ELG1"/>